<dbReference type="AlphaFoldDB" id="A0A7N0VN76"/>
<organism evidence="5 6">
    <name type="scientific">Kalanchoe fedtschenkoi</name>
    <name type="common">Lavender scallops</name>
    <name type="synonym">South American air plant</name>
    <dbReference type="NCBI Taxonomy" id="63787"/>
    <lineage>
        <taxon>Eukaryota</taxon>
        <taxon>Viridiplantae</taxon>
        <taxon>Streptophyta</taxon>
        <taxon>Embryophyta</taxon>
        <taxon>Tracheophyta</taxon>
        <taxon>Spermatophyta</taxon>
        <taxon>Magnoliopsida</taxon>
        <taxon>eudicotyledons</taxon>
        <taxon>Gunneridae</taxon>
        <taxon>Pentapetalae</taxon>
        <taxon>Saxifragales</taxon>
        <taxon>Crassulaceae</taxon>
        <taxon>Kalanchoe</taxon>
    </lineage>
</organism>
<sequence length="142" mass="16264">MAASFDSDQKRYLQEASKNGLCSRFHNRRGLTASMKQYQGYWFDEFVVPGILSVQEKFRGRSDQIVITSFPKSGTTWLKALLFCITNRSSYDFTTSRRVNNVMDDNNPLLSCNPHVCVPFLEFYACAHLDDPNPNVTLLNTH</sequence>
<evidence type="ECO:0000313" key="5">
    <source>
        <dbReference type="EnsemblPlants" id="Kaladp1319s0024.1.v1.1.CDS.1"/>
    </source>
</evidence>
<dbReference type="OMA" id="PRDFFIC"/>
<dbReference type="Proteomes" id="UP000594263">
    <property type="component" value="Unplaced"/>
</dbReference>
<dbReference type="SUPFAM" id="SSF52540">
    <property type="entry name" value="P-loop containing nucleoside triphosphate hydrolases"/>
    <property type="match status" value="1"/>
</dbReference>
<name>A0A7N0VN76_KALFE</name>
<comment type="similarity">
    <text evidence="1 3">Belongs to the sulfotransferase 1 family.</text>
</comment>
<evidence type="ECO:0000256" key="1">
    <source>
        <dbReference type="ARBA" id="ARBA00005771"/>
    </source>
</evidence>
<reference evidence="5" key="1">
    <citation type="submission" date="2021-01" db="UniProtKB">
        <authorList>
            <consortium name="EnsemblPlants"/>
        </authorList>
    </citation>
    <scope>IDENTIFICATION</scope>
</reference>
<accession>A0A7N0VN76</accession>
<protein>
    <recommendedName>
        <fullName evidence="3">Sulfotransferase</fullName>
        <ecNumber evidence="3">2.8.2.-</ecNumber>
    </recommendedName>
</protein>
<dbReference type="Pfam" id="PF00685">
    <property type="entry name" value="Sulfotransfer_1"/>
    <property type="match status" value="1"/>
</dbReference>
<evidence type="ECO:0000313" key="6">
    <source>
        <dbReference type="Proteomes" id="UP000594263"/>
    </source>
</evidence>
<dbReference type="PANTHER" id="PTHR11783">
    <property type="entry name" value="SULFOTRANSFERASE SULT"/>
    <property type="match status" value="1"/>
</dbReference>
<proteinExistence type="inferred from homology"/>
<dbReference type="GO" id="GO:0008146">
    <property type="term" value="F:sulfotransferase activity"/>
    <property type="evidence" value="ECO:0007669"/>
    <property type="project" value="InterPro"/>
</dbReference>
<evidence type="ECO:0000259" key="4">
    <source>
        <dbReference type="Pfam" id="PF00685"/>
    </source>
</evidence>
<evidence type="ECO:0000256" key="3">
    <source>
        <dbReference type="RuleBase" id="RU361155"/>
    </source>
</evidence>
<dbReference type="Gene3D" id="3.40.50.300">
    <property type="entry name" value="P-loop containing nucleotide triphosphate hydrolases"/>
    <property type="match status" value="1"/>
</dbReference>
<keyword evidence="6" id="KW-1185">Reference proteome</keyword>
<dbReference type="InterPro" id="IPR000863">
    <property type="entry name" value="Sulfotransferase_dom"/>
</dbReference>
<dbReference type="Gramene" id="Kaladp1319s0024.1.v1.1">
    <property type="protein sequence ID" value="Kaladp1319s0024.1.v1.1.CDS.1"/>
    <property type="gene ID" value="Kaladp1319s0024.v1.1"/>
</dbReference>
<feature type="domain" description="Sulfotransferase" evidence="4">
    <location>
        <begin position="63"/>
        <end position="127"/>
    </location>
</feature>
<dbReference type="EC" id="2.8.2.-" evidence="3"/>
<keyword evidence="2 3" id="KW-0808">Transferase</keyword>
<evidence type="ECO:0000256" key="2">
    <source>
        <dbReference type="ARBA" id="ARBA00022679"/>
    </source>
</evidence>
<dbReference type="InterPro" id="IPR027417">
    <property type="entry name" value="P-loop_NTPase"/>
</dbReference>
<dbReference type="EnsemblPlants" id="Kaladp1319s0024.1.v1.1">
    <property type="protein sequence ID" value="Kaladp1319s0024.1.v1.1.CDS.1"/>
    <property type="gene ID" value="Kaladp1319s0024.v1.1"/>
</dbReference>